<comment type="caution">
    <text evidence="2">The sequence shown here is derived from an EMBL/GenBank/DDBJ whole genome shotgun (WGS) entry which is preliminary data.</text>
</comment>
<evidence type="ECO:0000313" key="3">
    <source>
        <dbReference type="Proteomes" id="UP000887116"/>
    </source>
</evidence>
<keyword evidence="1" id="KW-0812">Transmembrane</keyword>
<feature type="transmembrane region" description="Helical" evidence="1">
    <location>
        <begin position="75"/>
        <end position="94"/>
    </location>
</feature>
<dbReference type="Proteomes" id="UP000887116">
    <property type="component" value="Unassembled WGS sequence"/>
</dbReference>
<feature type="transmembrane region" description="Helical" evidence="1">
    <location>
        <begin position="171"/>
        <end position="188"/>
    </location>
</feature>
<reference evidence="2" key="1">
    <citation type="submission" date="2020-07" db="EMBL/GenBank/DDBJ databases">
        <title>Multicomponent nature underlies the extraordinary mechanical properties of spider dragline silk.</title>
        <authorList>
            <person name="Kono N."/>
            <person name="Nakamura H."/>
            <person name="Mori M."/>
            <person name="Yoshida Y."/>
            <person name="Ohtoshi R."/>
            <person name="Malay A.D."/>
            <person name="Moran D.A.P."/>
            <person name="Tomita M."/>
            <person name="Numata K."/>
            <person name="Arakawa K."/>
        </authorList>
    </citation>
    <scope>NUCLEOTIDE SEQUENCE</scope>
</reference>
<evidence type="ECO:0000313" key="2">
    <source>
        <dbReference type="EMBL" id="GFR16452.1"/>
    </source>
</evidence>
<name>A0A8X6LQ24_TRICU</name>
<organism evidence="2 3">
    <name type="scientific">Trichonephila clavata</name>
    <name type="common">Joro spider</name>
    <name type="synonym">Nephila clavata</name>
    <dbReference type="NCBI Taxonomy" id="2740835"/>
    <lineage>
        <taxon>Eukaryota</taxon>
        <taxon>Metazoa</taxon>
        <taxon>Ecdysozoa</taxon>
        <taxon>Arthropoda</taxon>
        <taxon>Chelicerata</taxon>
        <taxon>Arachnida</taxon>
        <taxon>Araneae</taxon>
        <taxon>Araneomorphae</taxon>
        <taxon>Entelegynae</taxon>
        <taxon>Araneoidea</taxon>
        <taxon>Nephilidae</taxon>
        <taxon>Trichonephila</taxon>
    </lineage>
</organism>
<feature type="transmembrane region" description="Helical" evidence="1">
    <location>
        <begin position="42"/>
        <end position="63"/>
    </location>
</feature>
<feature type="transmembrane region" description="Helical" evidence="1">
    <location>
        <begin position="254"/>
        <end position="273"/>
    </location>
</feature>
<keyword evidence="3" id="KW-1185">Reference proteome</keyword>
<gene>
    <name evidence="2" type="ORF">TNCT_681491</name>
</gene>
<evidence type="ECO:0000256" key="1">
    <source>
        <dbReference type="SAM" id="Phobius"/>
    </source>
</evidence>
<dbReference type="OrthoDB" id="6449755at2759"/>
<feature type="transmembrane region" description="Helical" evidence="1">
    <location>
        <begin position="123"/>
        <end position="146"/>
    </location>
</feature>
<proteinExistence type="predicted"/>
<feature type="transmembrane region" description="Helical" evidence="1">
    <location>
        <begin position="279"/>
        <end position="303"/>
    </location>
</feature>
<protein>
    <submittedName>
        <fullName evidence="2">Uncharacterized protein</fullName>
    </submittedName>
</protein>
<accession>A0A8X6LQ24</accession>
<feature type="transmembrane region" description="Helical" evidence="1">
    <location>
        <begin position="366"/>
        <end position="385"/>
    </location>
</feature>
<dbReference type="EMBL" id="BMAO01027389">
    <property type="protein sequence ID" value="GFR16452.1"/>
    <property type="molecule type" value="Genomic_DNA"/>
</dbReference>
<sequence>MGVMAWIKSIQNECDDIKLIFKFFFLLGVPYPDRNISLVLRIFEKILCTFYSILSICIFALNTCRFIKDSFERQALAANLHFTFAVILRLYLVFKGKLITKELSSLQKIHSKYDACPQKSLKLWIIIGSLLGYITALIGISCMLWVTPESVRINNKFYSLDLDIPEPYEDYFSVFPIMILFVTNILLFTGQDLAVVLICSFYQKLGCFISDCQRVLAAAYSEETPTPKIIHNFSTTVNLLSTSILKIDRVLSPLAFYLLCLFLFQILELTTIFMRDEIIFWHVMFGGLLVITLIPKLILLVMLGSRIHERFAEIKELVLKAPILNERILYEMPSGINHIALFQLVDSLSDSAFMTAMGIIKIEKSVILSVLCAFISYSVLITQVFHK</sequence>
<keyword evidence="1" id="KW-1133">Transmembrane helix</keyword>
<keyword evidence="1" id="KW-0472">Membrane</keyword>
<dbReference type="AlphaFoldDB" id="A0A8X6LQ24"/>